<reference evidence="6" key="1">
    <citation type="journal article" date="2019" name="Int. J. Syst. Evol. Microbiol.">
        <title>The Global Catalogue of Microorganisms (GCM) 10K type strain sequencing project: providing services to taxonomists for standard genome sequencing and annotation.</title>
        <authorList>
            <consortium name="The Broad Institute Genomics Platform"/>
            <consortium name="The Broad Institute Genome Sequencing Center for Infectious Disease"/>
            <person name="Wu L."/>
            <person name="Ma J."/>
        </authorList>
    </citation>
    <scope>NUCLEOTIDE SEQUENCE [LARGE SCALE GENOMIC DNA]</scope>
    <source>
        <strain evidence="6">JCM 17664</strain>
    </source>
</reference>
<evidence type="ECO:0000256" key="1">
    <source>
        <dbReference type="ARBA" id="ARBA00005750"/>
    </source>
</evidence>
<keyword evidence="3" id="KW-0378">Hydrolase</keyword>
<proteinExistence type="inferred from homology"/>
<dbReference type="Gene3D" id="3.20.20.140">
    <property type="entry name" value="Metal-dependent hydrolases"/>
    <property type="match status" value="1"/>
</dbReference>
<dbReference type="InterPro" id="IPR016195">
    <property type="entry name" value="Pol/histidinol_Pase-like"/>
</dbReference>
<dbReference type="PANTHER" id="PTHR39181">
    <property type="entry name" value="TYROSINE-PROTEIN PHOSPHATASE YWQE"/>
    <property type="match status" value="1"/>
</dbReference>
<dbReference type="EMBL" id="BAABFN010000004">
    <property type="protein sequence ID" value="GAA4311401.1"/>
    <property type="molecule type" value="Genomic_DNA"/>
</dbReference>
<sequence>MAADYAFLGTDLHSHLLPGIDDGAPDPDASLLLIRELMALGFNKLITTPHVIHDLHPNTRETIAAAMERLQAVLEREDIRIPFRAAAEYMADEYFEKLLGQKALLTLDDEQKVLIEFSTIAPPLDAPRLLFDIQMKGYLPVLAHPERYRYWHKHPSELERIKNAGAFLQVNLTSLAGFHGKSVEKTAWWLVRQGWVDFLATDLHHERHLQALRAFRKDGGWRELQQHGFLNKML</sequence>
<gene>
    <name evidence="5" type="ORF">GCM10023143_20500</name>
</gene>
<dbReference type="InterPro" id="IPR016667">
    <property type="entry name" value="Caps_polysacc_synth_CpsB/CapC"/>
</dbReference>
<organism evidence="5 6">
    <name type="scientific">Compostibacter hankyongensis</name>
    <dbReference type="NCBI Taxonomy" id="1007089"/>
    <lineage>
        <taxon>Bacteria</taxon>
        <taxon>Pseudomonadati</taxon>
        <taxon>Bacteroidota</taxon>
        <taxon>Chitinophagia</taxon>
        <taxon>Chitinophagales</taxon>
        <taxon>Chitinophagaceae</taxon>
        <taxon>Compostibacter</taxon>
    </lineage>
</organism>
<dbReference type="Pfam" id="PF19567">
    <property type="entry name" value="CpsB_CapC"/>
    <property type="match status" value="1"/>
</dbReference>
<dbReference type="SUPFAM" id="SSF89550">
    <property type="entry name" value="PHP domain-like"/>
    <property type="match status" value="1"/>
</dbReference>
<dbReference type="EC" id="3.1.3.48" evidence="2"/>
<evidence type="ECO:0000313" key="5">
    <source>
        <dbReference type="EMBL" id="GAA4311401.1"/>
    </source>
</evidence>
<evidence type="ECO:0000256" key="3">
    <source>
        <dbReference type="ARBA" id="ARBA00022801"/>
    </source>
</evidence>
<dbReference type="PANTHER" id="PTHR39181:SF1">
    <property type="entry name" value="TYROSINE-PROTEIN PHOSPHATASE YWQE"/>
    <property type="match status" value="1"/>
</dbReference>
<evidence type="ECO:0000256" key="2">
    <source>
        <dbReference type="ARBA" id="ARBA00013064"/>
    </source>
</evidence>
<comment type="similarity">
    <text evidence="1">Belongs to the metallo-dependent hydrolases superfamily. CpsB/CapC family.</text>
</comment>
<comment type="catalytic activity">
    <reaction evidence="4">
        <text>O-phospho-L-tyrosyl-[protein] + H2O = L-tyrosyl-[protein] + phosphate</text>
        <dbReference type="Rhea" id="RHEA:10684"/>
        <dbReference type="Rhea" id="RHEA-COMP:10136"/>
        <dbReference type="Rhea" id="RHEA-COMP:20101"/>
        <dbReference type="ChEBI" id="CHEBI:15377"/>
        <dbReference type="ChEBI" id="CHEBI:43474"/>
        <dbReference type="ChEBI" id="CHEBI:46858"/>
        <dbReference type="ChEBI" id="CHEBI:61978"/>
        <dbReference type="EC" id="3.1.3.48"/>
    </reaction>
</comment>
<comment type="caution">
    <text evidence="5">The sequence shown here is derived from an EMBL/GenBank/DDBJ whole genome shotgun (WGS) entry which is preliminary data.</text>
</comment>
<name>A0ABP8FUQ8_9BACT</name>
<dbReference type="PIRSF" id="PIRSF016557">
    <property type="entry name" value="Caps_synth_CpsB"/>
    <property type="match status" value="1"/>
</dbReference>
<evidence type="ECO:0000256" key="4">
    <source>
        <dbReference type="ARBA" id="ARBA00051722"/>
    </source>
</evidence>
<protein>
    <recommendedName>
        <fullName evidence="2">protein-tyrosine-phosphatase</fullName>
        <ecNumber evidence="2">3.1.3.48</ecNumber>
    </recommendedName>
</protein>
<accession>A0ABP8FUQ8</accession>
<dbReference type="Proteomes" id="UP001501207">
    <property type="component" value="Unassembled WGS sequence"/>
</dbReference>
<evidence type="ECO:0000313" key="6">
    <source>
        <dbReference type="Proteomes" id="UP001501207"/>
    </source>
</evidence>
<keyword evidence="6" id="KW-1185">Reference proteome</keyword>